<keyword evidence="8" id="KW-0614">Plasmid</keyword>
<sequence>MNLPFGLSLTTAVLILLGVLVLAALLAWVGGSIAGGRVDVDDLAQQRASSSRWATYKTVKADLGEPKQPDPRRLRLCELEGKPLYNPPLRSKLVMAPSGAGKSPRVVIPDVLRHDGPALVTSIKSDVVTLTRAAREKRGRVYVFAPAGGAEGSVKWSPLAHVISWADALDAARTIQECSKVDSVPNADREFWDAQARYLLSPLMYLAARQGRTMGDIASLVVGGEESERLVTNLLNEYDEDGPKFHWARFVMLEHKTKSSVLITAATVLEAWTHPRVAGTVNVRANDPGVLDLDELLTGEHTLYLVSPASEQSQFTPIYEALVNALTQRVEQAYHRVGLPLDPPLLLALDEAANIAPLRKLDYLASAGAGQGMLVLSVWQDEGQQEHIYGAAKARTIRSNHFTTVYLPGINDHTTLKNLSEQIGRDSLLQRSTSTSERGTSVTDGYHELDIAPVHMLRQLPKNQAIIISGPFPPIRGVIPAWYEDKKLRALVPDEVAASFDAFYKPTKKKAKATGPAREPIGDRLFGQPIKEPATETPLQESSRLSRDPLTGRPGVDEESVQGWFADDFRRRAQP</sequence>
<keyword evidence="5" id="KW-1133">Transmembrane helix</keyword>
<evidence type="ECO:0000313" key="8">
    <source>
        <dbReference type="EMBL" id="AQP52740.1"/>
    </source>
</evidence>
<dbReference type="PANTHER" id="PTHR37937">
    <property type="entry name" value="CONJUGATIVE TRANSFER: DNA TRANSPORT"/>
    <property type="match status" value="1"/>
</dbReference>
<evidence type="ECO:0000256" key="2">
    <source>
        <dbReference type="ARBA" id="ARBA00008806"/>
    </source>
</evidence>
<dbReference type="OrthoDB" id="226701at2"/>
<dbReference type="EMBL" id="CP019608">
    <property type="protein sequence ID" value="AQP52740.1"/>
    <property type="molecule type" value="Genomic_DNA"/>
</dbReference>
<reference evidence="8 9" key="1">
    <citation type="journal article" date="2008" name="Int. J. Syst. Evol. Microbiol.">
        <title>Tessaracoccus flavescens sp. nov., isolated from marine sediment.</title>
        <authorList>
            <person name="Lee D.W."/>
            <person name="Lee S.D."/>
        </authorList>
    </citation>
    <scope>NUCLEOTIDE SEQUENCE [LARGE SCALE GENOMIC DNA]</scope>
    <source>
        <strain evidence="8 9">SST-39T</strain>
        <plasmid evidence="9">Plasmid</plasmid>
    </source>
</reference>
<name>A0A1Q2D2U5_9ACTN</name>
<dbReference type="InterPro" id="IPR027417">
    <property type="entry name" value="P-loop_NTPase"/>
</dbReference>
<evidence type="ECO:0000256" key="5">
    <source>
        <dbReference type="ARBA" id="ARBA00022989"/>
    </source>
</evidence>
<organism evidence="8 9">
    <name type="scientific">Tessaracoccus flavescens</name>
    <dbReference type="NCBI Taxonomy" id="399497"/>
    <lineage>
        <taxon>Bacteria</taxon>
        <taxon>Bacillati</taxon>
        <taxon>Actinomycetota</taxon>
        <taxon>Actinomycetes</taxon>
        <taxon>Propionibacteriales</taxon>
        <taxon>Propionibacteriaceae</taxon>
        <taxon>Tessaracoccus</taxon>
    </lineage>
</organism>
<dbReference type="PANTHER" id="PTHR37937:SF1">
    <property type="entry name" value="CONJUGATIVE TRANSFER: DNA TRANSPORT"/>
    <property type="match status" value="1"/>
</dbReference>
<comment type="similarity">
    <text evidence="2">Belongs to the VirD4/TraG family.</text>
</comment>
<dbReference type="Gene3D" id="3.40.50.300">
    <property type="entry name" value="P-loop containing nucleotide triphosphate hydrolases"/>
    <property type="match status" value="1"/>
</dbReference>
<dbReference type="GO" id="GO:0005886">
    <property type="term" value="C:plasma membrane"/>
    <property type="evidence" value="ECO:0007669"/>
    <property type="project" value="UniProtKB-SubCell"/>
</dbReference>
<dbReference type="AlphaFoldDB" id="A0A1Q2D2U5"/>
<evidence type="ECO:0000256" key="6">
    <source>
        <dbReference type="ARBA" id="ARBA00023136"/>
    </source>
</evidence>
<evidence type="ECO:0000256" key="1">
    <source>
        <dbReference type="ARBA" id="ARBA00004651"/>
    </source>
</evidence>
<evidence type="ECO:0000256" key="3">
    <source>
        <dbReference type="ARBA" id="ARBA00022475"/>
    </source>
</evidence>
<dbReference type="CDD" id="cd01127">
    <property type="entry name" value="TrwB_TraG_TraD_VirD4"/>
    <property type="match status" value="1"/>
</dbReference>
<dbReference type="KEGG" id="tfa:BW733_17750"/>
<keyword evidence="3" id="KW-1003">Cell membrane</keyword>
<evidence type="ECO:0000313" key="9">
    <source>
        <dbReference type="Proteomes" id="UP000188235"/>
    </source>
</evidence>
<proteinExistence type="inferred from homology"/>
<keyword evidence="4" id="KW-0812">Transmembrane</keyword>
<evidence type="ECO:0008006" key="10">
    <source>
        <dbReference type="Google" id="ProtNLM"/>
    </source>
</evidence>
<comment type="subcellular location">
    <subcellularLocation>
        <location evidence="1">Cell membrane</location>
        <topology evidence="1">Multi-pass membrane protein</topology>
    </subcellularLocation>
</comment>
<protein>
    <recommendedName>
        <fullName evidence="10">TraD/TraG TraM recognition site domain-containing protein</fullName>
    </recommendedName>
</protein>
<evidence type="ECO:0000256" key="7">
    <source>
        <dbReference type="SAM" id="MobiDB-lite"/>
    </source>
</evidence>
<dbReference type="Proteomes" id="UP000188235">
    <property type="component" value="Plasmid unnamed"/>
</dbReference>
<dbReference type="InterPro" id="IPR051539">
    <property type="entry name" value="T4SS-coupling_protein"/>
</dbReference>
<keyword evidence="9" id="KW-1185">Reference proteome</keyword>
<keyword evidence="6" id="KW-0472">Membrane</keyword>
<evidence type="ECO:0000256" key="4">
    <source>
        <dbReference type="ARBA" id="ARBA00022692"/>
    </source>
</evidence>
<dbReference type="RefSeq" id="WP_077353180.1">
    <property type="nucleotide sequence ID" value="NZ_CP019608.1"/>
</dbReference>
<geneLocation type="plasmid" evidence="8">
    <name>unnamed</name>
</geneLocation>
<gene>
    <name evidence="8" type="ORF">BW733_17750</name>
</gene>
<dbReference type="InterPro" id="IPR003688">
    <property type="entry name" value="TraG/VirD4"/>
</dbReference>
<dbReference type="SUPFAM" id="SSF52540">
    <property type="entry name" value="P-loop containing nucleoside triphosphate hydrolases"/>
    <property type="match status" value="1"/>
</dbReference>
<accession>A0A1Q2D2U5</accession>
<dbReference type="Pfam" id="PF02534">
    <property type="entry name" value="T4SS-DNA_transf"/>
    <property type="match status" value="1"/>
</dbReference>
<feature type="region of interest" description="Disordered" evidence="7">
    <location>
        <begin position="510"/>
        <end position="575"/>
    </location>
</feature>